<evidence type="ECO:0000313" key="2">
    <source>
        <dbReference type="Proteomes" id="UP001233535"/>
    </source>
</evidence>
<dbReference type="InterPro" id="IPR034154">
    <property type="entry name" value="TOPRIM_DnaG/twinkle"/>
</dbReference>
<dbReference type="RefSeq" id="WP_309261569.1">
    <property type="nucleotide sequence ID" value="NZ_JARUHG010000001.1"/>
</dbReference>
<dbReference type="Gene3D" id="3.40.1360.10">
    <property type="match status" value="1"/>
</dbReference>
<reference evidence="1 2" key="1">
    <citation type="submission" date="2023-04" db="EMBL/GenBank/DDBJ databases">
        <title>Lysobacter sp. strain UC isolated from soil sample.</title>
        <authorList>
            <person name="Choksket S."/>
            <person name="Harshvardhan F."/>
            <person name="Rana R."/>
            <person name="Patil P.B."/>
            <person name="Korpole S."/>
        </authorList>
    </citation>
    <scope>NUCLEOTIDE SEQUENCE [LARGE SCALE GENOMIC DNA]</scope>
    <source>
        <strain evidence="1 2">UC</strain>
    </source>
</reference>
<name>A0ABU1CB83_9GAMM</name>
<protein>
    <submittedName>
        <fullName evidence="1">Toprim domain-containing protein</fullName>
    </submittedName>
</protein>
<evidence type="ECO:0000313" key="1">
    <source>
        <dbReference type="EMBL" id="MDR0182426.1"/>
    </source>
</evidence>
<accession>A0ABU1CB83</accession>
<sequence>MRPDLLVDITRRLGADYGFKTRGAWLQEGKCPECGKREMYARAEAPWVLRCGRMNRCGVSLHVKDVYAELFASWSDRFIATETNPHAAADAYLQFSRGFPLTRLQGLYTQEYHRDHERGIGSATVRFPLACGGWWERLIDRPERFGKQKARFSYGGHYRGHWWQLPDTDADAREIWLTEGIFDTVALELQGTASRALLSCNNYPEHALAELAKACAAEGRERPALVWALDDGAAGHQYMRRWHERARAEGWESSAAYTPARGRLKPDWNELHQRGELDAKALEQARYHGSLLLAESASEKALLMYAHTERREFHFGFENRLYWFKLDLDRFEKARRALEDADRGLTDKEMREQALRESGGVCEIANCYPTALYYQANRLTDEAWYYFRVSFPHSGRPVKNTFTAAQLASSAEFKKRLLAMAPGAMFTGSTQQLDRIFQRELFAPKVVETLDFIGYSREHRCYVLGDVAVRDGAVHELNDEDYFDIGKLSVKSLNQSLQLSINRDADEYDKGWLDLVWQCYGPKGLIAVAFWFGSLFAEQIRAKQQSYPFLEMSGEPGTGKTTLINHLWKLVGRSGHEGMDPSKSTLVGRTRTFTQVSNLPIVLIESDRDEDTAKGKKFDWDEVKPLFNGHIGRAIGVKNGGNDTYDPPFRGTIVIEQNQPVSASSAVLERIVHMTFDKSRHSLANKDAADRLSSMPIESVSGFILRALRAEASVIATFLRQQPLHERELLRLPDMKNVRLALNHSQVMALLDALHDVQPLTLEQRELTHRELADMAMARQHALNADHPTVVAFWELFEHLDADTTQTSLNHSRDESLIAISLIEMEERAARRGLRLPHHDPSEFKRLLRTSRRRKFIDNKTINSRHTNASKKCWVFRHE</sequence>
<gene>
    <name evidence="1" type="ORF">P8609_05490</name>
</gene>
<dbReference type="Proteomes" id="UP001233535">
    <property type="component" value="Unassembled WGS sequence"/>
</dbReference>
<dbReference type="CDD" id="cd01029">
    <property type="entry name" value="TOPRIM_primases"/>
    <property type="match status" value="1"/>
</dbReference>
<dbReference type="EMBL" id="JARUHG010000001">
    <property type="protein sequence ID" value="MDR0182426.1"/>
    <property type="molecule type" value="Genomic_DNA"/>
</dbReference>
<keyword evidence="2" id="KW-1185">Reference proteome</keyword>
<comment type="caution">
    <text evidence="1">The sequence shown here is derived from an EMBL/GenBank/DDBJ whole genome shotgun (WGS) entry which is preliminary data.</text>
</comment>
<proteinExistence type="predicted"/>
<organism evidence="1 2">
    <name type="scientific">Lysobacter arvi</name>
    <dbReference type="NCBI Taxonomy" id="3038776"/>
    <lineage>
        <taxon>Bacteria</taxon>
        <taxon>Pseudomonadati</taxon>
        <taxon>Pseudomonadota</taxon>
        <taxon>Gammaproteobacteria</taxon>
        <taxon>Lysobacterales</taxon>
        <taxon>Lysobacteraceae</taxon>
        <taxon>Lysobacter</taxon>
    </lineage>
</organism>